<proteinExistence type="predicted"/>
<evidence type="ECO:0000313" key="2">
    <source>
        <dbReference type="Proteomes" id="UP000015102"/>
    </source>
</evidence>
<reference evidence="1" key="2">
    <citation type="submission" date="2015-06" db="UniProtKB">
        <authorList>
            <consortium name="EnsemblMetazoa"/>
        </authorList>
    </citation>
    <scope>IDENTIFICATION</scope>
</reference>
<organism evidence="1 2">
    <name type="scientific">Megaselia scalaris</name>
    <name type="common">Humpbacked fly</name>
    <name type="synonym">Phora scalaris</name>
    <dbReference type="NCBI Taxonomy" id="36166"/>
    <lineage>
        <taxon>Eukaryota</taxon>
        <taxon>Metazoa</taxon>
        <taxon>Ecdysozoa</taxon>
        <taxon>Arthropoda</taxon>
        <taxon>Hexapoda</taxon>
        <taxon>Insecta</taxon>
        <taxon>Pterygota</taxon>
        <taxon>Neoptera</taxon>
        <taxon>Endopterygota</taxon>
        <taxon>Diptera</taxon>
        <taxon>Brachycera</taxon>
        <taxon>Muscomorpha</taxon>
        <taxon>Platypezoidea</taxon>
        <taxon>Phoridae</taxon>
        <taxon>Megaseliini</taxon>
        <taxon>Megaselia</taxon>
    </lineage>
</organism>
<reference evidence="2" key="1">
    <citation type="submission" date="2013-02" db="EMBL/GenBank/DDBJ databases">
        <authorList>
            <person name="Hughes D."/>
        </authorList>
    </citation>
    <scope>NUCLEOTIDE SEQUENCE</scope>
    <source>
        <strain>Durham</strain>
        <strain evidence="2">NC isolate 2 -- Noor lab</strain>
    </source>
</reference>
<dbReference type="AlphaFoldDB" id="T1GWC1"/>
<accession>T1GWC1</accession>
<dbReference type="HOGENOM" id="CLU_3191871_0_0_1"/>
<dbReference type="EnsemblMetazoa" id="MESCA008094-RA">
    <property type="protein sequence ID" value="MESCA008094-PA"/>
    <property type="gene ID" value="MESCA008094"/>
</dbReference>
<sequence length="46" mass="5447">MMTVIRPYLTNSDECEIGLSEFVERDITKNRPISLFSKYFKIANFE</sequence>
<dbReference type="EMBL" id="CAQQ02177393">
    <property type="status" value="NOT_ANNOTATED_CDS"/>
    <property type="molecule type" value="Genomic_DNA"/>
</dbReference>
<keyword evidence="2" id="KW-1185">Reference proteome</keyword>
<name>T1GWC1_MEGSC</name>
<dbReference type="Proteomes" id="UP000015102">
    <property type="component" value="Unassembled WGS sequence"/>
</dbReference>
<evidence type="ECO:0000313" key="1">
    <source>
        <dbReference type="EnsemblMetazoa" id="MESCA008094-PA"/>
    </source>
</evidence>
<dbReference type="EMBL" id="CAQQ02177394">
    <property type="status" value="NOT_ANNOTATED_CDS"/>
    <property type="molecule type" value="Genomic_DNA"/>
</dbReference>
<protein>
    <submittedName>
        <fullName evidence="1">Uncharacterized protein</fullName>
    </submittedName>
</protein>